<dbReference type="CDD" id="cd01277">
    <property type="entry name" value="HINT_subgroup"/>
    <property type="match status" value="1"/>
</dbReference>
<evidence type="ECO:0000256" key="3">
    <source>
        <dbReference type="PROSITE-ProRule" id="PRU00464"/>
    </source>
</evidence>
<dbReference type="Pfam" id="PF01230">
    <property type="entry name" value="HIT"/>
    <property type="match status" value="1"/>
</dbReference>
<protein>
    <submittedName>
        <fullName evidence="5">HIT family protein</fullName>
    </submittedName>
</protein>
<dbReference type="Proteomes" id="UP000192140">
    <property type="component" value="Unassembled WGS sequence"/>
</dbReference>
<dbReference type="SUPFAM" id="SSF54197">
    <property type="entry name" value="HIT-like"/>
    <property type="match status" value="1"/>
</dbReference>
<dbReference type="GO" id="GO:0003824">
    <property type="term" value="F:catalytic activity"/>
    <property type="evidence" value="ECO:0007669"/>
    <property type="project" value="InterPro"/>
</dbReference>
<dbReference type="InterPro" id="IPR001310">
    <property type="entry name" value="Histidine_triad_HIT"/>
</dbReference>
<sequence length="143" mass="15555">MTASAYDDNNIFAKILRGEIPSHKLYEDEHTLAFMDVMPQAPGHLLVVPKTGSRNLLDADPEVLARTIPVVQKLAVAAKEAFDADGVFIAQFNEPAAGQTVFHLHFHVIPRKEGEPLKPHSGVMADGEILKAHAEKIKAVLAS</sequence>
<comment type="caution">
    <text evidence="5">The sequence shown here is derived from an EMBL/GenBank/DDBJ whole genome shotgun (WGS) entry which is preliminary data.</text>
</comment>
<organism evidence="5 6">
    <name type="scientific">Agrobacterium deltaense NCPPB 1641</name>
    <dbReference type="NCBI Taxonomy" id="1183425"/>
    <lineage>
        <taxon>Bacteria</taxon>
        <taxon>Pseudomonadati</taxon>
        <taxon>Pseudomonadota</taxon>
        <taxon>Alphaproteobacteria</taxon>
        <taxon>Hyphomicrobiales</taxon>
        <taxon>Rhizobiaceae</taxon>
        <taxon>Rhizobium/Agrobacterium group</taxon>
        <taxon>Agrobacterium</taxon>
    </lineage>
</organism>
<evidence type="ECO:0000256" key="1">
    <source>
        <dbReference type="PIRSR" id="PIRSR601310-1"/>
    </source>
</evidence>
<feature type="active site" description="Tele-AMP-histidine intermediate" evidence="1">
    <location>
        <position position="105"/>
    </location>
</feature>
<dbReference type="PANTHER" id="PTHR46648:SF1">
    <property type="entry name" value="ADENOSINE 5'-MONOPHOSPHORAMIDASE HNT1"/>
    <property type="match status" value="1"/>
</dbReference>
<dbReference type="PANTHER" id="PTHR46648">
    <property type="entry name" value="HIT FAMILY PROTEIN 1"/>
    <property type="match status" value="1"/>
</dbReference>
<dbReference type="PRINTS" id="PR00332">
    <property type="entry name" value="HISTRIAD"/>
</dbReference>
<accession>A0A1S7TLH5</accession>
<dbReference type="RefSeq" id="WP_080852150.1">
    <property type="nucleotide sequence ID" value="NZ_LT009775.1"/>
</dbReference>
<dbReference type="PROSITE" id="PS51084">
    <property type="entry name" value="HIT_2"/>
    <property type="match status" value="1"/>
</dbReference>
<evidence type="ECO:0000313" key="5">
    <source>
        <dbReference type="EMBL" id="CVI55448.1"/>
    </source>
</evidence>
<dbReference type="GO" id="GO:0009117">
    <property type="term" value="P:nucleotide metabolic process"/>
    <property type="evidence" value="ECO:0007669"/>
    <property type="project" value="TreeGrafter"/>
</dbReference>
<feature type="domain" description="HIT" evidence="4">
    <location>
        <begin position="11"/>
        <end position="118"/>
    </location>
</feature>
<keyword evidence="6" id="KW-1185">Reference proteome</keyword>
<gene>
    <name evidence="5" type="ORF">AGR7A_Cc200284</name>
</gene>
<reference evidence="5" key="1">
    <citation type="submission" date="2016-01" db="EMBL/GenBank/DDBJ databases">
        <authorList>
            <person name="Regsiter A."/>
            <person name="william w."/>
        </authorList>
    </citation>
    <scope>NUCLEOTIDE SEQUENCE</scope>
    <source>
        <strain evidence="5">NCPPB 1641</strain>
    </source>
</reference>
<dbReference type="InterPro" id="IPR039384">
    <property type="entry name" value="HINT"/>
</dbReference>
<evidence type="ECO:0000259" key="4">
    <source>
        <dbReference type="PROSITE" id="PS51084"/>
    </source>
</evidence>
<evidence type="ECO:0000256" key="2">
    <source>
        <dbReference type="PIRSR" id="PIRSR601310-3"/>
    </source>
</evidence>
<dbReference type="EMBL" id="FCNP01000013">
    <property type="protein sequence ID" value="CVI55448.1"/>
    <property type="molecule type" value="Genomic_DNA"/>
</dbReference>
<dbReference type="Gene3D" id="3.30.428.10">
    <property type="entry name" value="HIT-like"/>
    <property type="match status" value="1"/>
</dbReference>
<dbReference type="InterPro" id="IPR036265">
    <property type="entry name" value="HIT-like_sf"/>
</dbReference>
<dbReference type="AlphaFoldDB" id="A0A1S7TLH5"/>
<dbReference type="InterPro" id="IPR011146">
    <property type="entry name" value="HIT-like"/>
</dbReference>
<proteinExistence type="predicted"/>
<name>A0A1S7TLH5_9HYPH</name>
<feature type="short sequence motif" description="Histidine triad motif" evidence="2 3">
    <location>
        <begin position="103"/>
        <end position="107"/>
    </location>
</feature>
<evidence type="ECO:0000313" key="6">
    <source>
        <dbReference type="Proteomes" id="UP000192140"/>
    </source>
</evidence>